<gene>
    <name evidence="1" type="ORF">AVEN_193113_1</name>
</gene>
<dbReference type="AlphaFoldDB" id="A0A4Y2AZY9"/>
<dbReference type="OrthoDB" id="6432034at2759"/>
<proteinExistence type="predicted"/>
<dbReference type="Proteomes" id="UP000499080">
    <property type="component" value="Unassembled WGS sequence"/>
</dbReference>
<dbReference type="EMBL" id="BGPR01000044">
    <property type="protein sequence ID" value="GBL85651.1"/>
    <property type="molecule type" value="Genomic_DNA"/>
</dbReference>
<reference evidence="1 2" key="1">
    <citation type="journal article" date="2019" name="Sci. Rep.">
        <title>Orb-weaving spider Araneus ventricosus genome elucidates the spidroin gene catalogue.</title>
        <authorList>
            <person name="Kono N."/>
            <person name="Nakamura H."/>
            <person name="Ohtoshi R."/>
            <person name="Moran D.A.P."/>
            <person name="Shinohara A."/>
            <person name="Yoshida Y."/>
            <person name="Fujiwara M."/>
            <person name="Mori M."/>
            <person name="Tomita M."/>
            <person name="Arakawa K."/>
        </authorList>
    </citation>
    <scope>NUCLEOTIDE SEQUENCE [LARGE SCALE GENOMIC DNA]</scope>
</reference>
<name>A0A4Y2AZY9_ARAVE</name>
<dbReference type="Gene3D" id="3.30.420.10">
    <property type="entry name" value="Ribonuclease H-like superfamily/Ribonuclease H"/>
    <property type="match status" value="1"/>
</dbReference>
<sequence length="128" mass="14544">MVGEALGPSMHPFIETGIEEIWVRVSEPLNDGFLDFVIGSEMAKCQWTGSTVLHTCFVTCSRTKGFSSFFGLLKKHLTGSHFRTDAEVQEAVVKWLRDLDPDCFYAGFDKLVFLWPKCFNNHGDYVEK</sequence>
<dbReference type="GO" id="GO:0003676">
    <property type="term" value="F:nucleic acid binding"/>
    <property type="evidence" value="ECO:0007669"/>
    <property type="project" value="InterPro"/>
</dbReference>
<protein>
    <submittedName>
        <fullName evidence="1">Uncharacterized protein</fullName>
    </submittedName>
</protein>
<accession>A0A4Y2AZY9</accession>
<evidence type="ECO:0000313" key="2">
    <source>
        <dbReference type="Proteomes" id="UP000499080"/>
    </source>
</evidence>
<dbReference type="InterPro" id="IPR036397">
    <property type="entry name" value="RNaseH_sf"/>
</dbReference>
<organism evidence="1 2">
    <name type="scientific">Araneus ventricosus</name>
    <name type="common">Orbweaver spider</name>
    <name type="synonym">Epeira ventricosa</name>
    <dbReference type="NCBI Taxonomy" id="182803"/>
    <lineage>
        <taxon>Eukaryota</taxon>
        <taxon>Metazoa</taxon>
        <taxon>Ecdysozoa</taxon>
        <taxon>Arthropoda</taxon>
        <taxon>Chelicerata</taxon>
        <taxon>Arachnida</taxon>
        <taxon>Araneae</taxon>
        <taxon>Araneomorphae</taxon>
        <taxon>Entelegynae</taxon>
        <taxon>Araneoidea</taxon>
        <taxon>Araneidae</taxon>
        <taxon>Araneus</taxon>
    </lineage>
</organism>
<keyword evidence="2" id="KW-1185">Reference proteome</keyword>
<comment type="caution">
    <text evidence="1">The sequence shown here is derived from an EMBL/GenBank/DDBJ whole genome shotgun (WGS) entry which is preliminary data.</text>
</comment>
<evidence type="ECO:0000313" key="1">
    <source>
        <dbReference type="EMBL" id="GBL85651.1"/>
    </source>
</evidence>